<reference evidence="5" key="1">
    <citation type="submission" date="2017-02" db="EMBL/GenBank/DDBJ databases">
        <authorList>
            <person name="Varghese N."/>
            <person name="Submissions S."/>
        </authorList>
    </citation>
    <scope>NUCLEOTIDE SEQUENCE [LARGE SCALE GENOMIC DNA]</scope>
    <source>
        <strain evidence="5">DSM 24091</strain>
    </source>
</reference>
<dbReference type="STRING" id="1513896.SAMN05660841_02949"/>
<dbReference type="OrthoDB" id="5292493at2"/>
<keyword evidence="2" id="KW-1003">Cell membrane</keyword>
<name>A0A1T5F2D1_9SPHI</name>
<dbReference type="RefSeq" id="WP_079644099.1">
    <property type="nucleotide sequence ID" value="NZ_FUZF01000014.1"/>
</dbReference>
<comment type="subcellular location">
    <subcellularLocation>
        <location evidence="1">Cell membrane</location>
    </subcellularLocation>
</comment>
<evidence type="ECO:0000256" key="2">
    <source>
        <dbReference type="ARBA" id="ARBA00022475"/>
    </source>
</evidence>
<organism evidence="4 5">
    <name type="scientific">Sphingobacterium nematocida</name>
    <dbReference type="NCBI Taxonomy" id="1513896"/>
    <lineage>
        <taxon>Bacteria</taxon>
        <taxon>Pseudomonadati</taxon>
        <taxon>Bacteroidota</taxon>
        <taxon>Sphingobacteriia</taxon>
        <taxon>Sphingobacteriales</taxon>
        <taxon>Sphingobacteriaceae</taxon>
        <taxon>Sphingobacterium</taxon>
    </lineage>
</organism>
<accession>A0A1T5F2D1</accession>
<gene>
    <name evidence="4" type="ORF">SAMN05660841_02949</name>
</gene>
<dbReference type="Proteomes" id="UP000190150">
    <property type="component" value="Unassembled WGS sequence"/>
</dbReference>
<dbReference type="GO" id="GO:0005886">
    <property type="term" value="C:plasma membrane"/>
    <property type="evidence" value="ECO:0007669"/>
    <property type="project" value="UniProtKB-SubCell"/>
</dbReference>
<protein>
    <submittedName>
        <fullName evidence="4">Uncharacterized protein YjiK</fullName>
    </submittedName>
</protein>
<evidence type="ECO:0000256" key="1">
    <source>
        <dbReference type="ARBA" id="ARBA00004236"/>
    </source>
</evidence>
<sequence length="302" mass="33777">MMTNNLKSPMKGLKPLLCLVFGIVINSLWACNFNLSKQEETIIESDTSQFSYTLTSAEAFTMPAALDEVSGITYLTAFPNTIFAVQDEEGILFTFDLLKGEVTNQFKFAGRGDYEGIASDGKRFFVLKSNGDIYSFPIGATDNSNVKQHVALLPNGEYESMAYDFQTNKLYLLCKSCKEDKKAKTTTGYVLSLSSDGELLLEKTFAIQNQEIRKLDNTMGKSFKASAMAKHPTKEEWYIISSVDKALIVTNSDFGVQQVIRFERSAFEQPEGLTFDEELNLYISSEAGNKAEANIYRIKPKK</sequence>
<dbReference type="InterPro" id="IPR009722">
    <property type="entry name" value="YjiK/CarP"/>
</dbReference>
<proteinExistence type="predicted"/>
<evidence type="ECO:0000313" key="4">
    <source>
        <dbReference type="EMBL" id="SKB90301.1"/>
    </source>
</evidence>
<keyword evidence="3" id="KW-0472">Membrane</keyword>
<evidence type="ECO:0000256" key="3">
    <source>
        <dbReference type="ARBA" id="ARBA00023136"/>
    </source>
</evidence>
<keyword evidence="5" id="KW-1185">Reference proteome</keyword>
<evidence type="ECO:0000313" key="5">
    <source>
        <dbReference type="Proteomes" id="UP000190150"/>
    </source>
</evidence>
<dbReference type="AlphaFoldDB" id="A0A1T5F2D1"/>
<dbReference type="EMBL" id="FUZF01000014">
    <property type="protein sequence ID" value="SKB90301.1"/>
    <property type="molecule type" value="Genomic_DNA"/>
</dbReference>
<dbReference type="Pfam" id="PF06977">
    <property type="entry name" value="SdiA-regulated"/>
    <property type="match status" value="1"/>
</dbReference>
<dbReference type="SUPFAM" id="SSF63825">
    <property type="entry name" value="YWTD domain"/>
    <property type="match status" value="1"/>
</dbReference>